<dbReference type="NCBIfam" id="TIGR02047">
    <property type="entry name" value="CadR-PbrR"/>
    <property type="match status" value="1"/>
</dbReference>
<dbReference type="SMART" id="SM00422">
    <property type="entry name" value="HTH_MERR"/>
    <property type="match status" value="1"/>
</dbReference>
<evidence type="ECO:0000313" key="4">
    <source>
        <dbReference type="EMBL" id="MVQ29635.1"/>
    </source>
</evidence>
<keyword evidence="5" id="KW-1185">Reference proteome</keyword>
<proteinExistence type="predicted"/>
<dbReference type="PANTHER" id="PTHR30204">
    <property type="entry name" value="REDOX-CYCLING DRUG-SENSING TRANSCRIPTIONAL ACTIVATOR SOXR"/>
    <property type="match status" value="1"/>
</dbReference>
<dbReference type="GO" id="GO:0003700">
    <property type="term" value="F:DNA-binding transcription factor activity"/>
    <property type="evidence" value="ECO:0007669"/>
    <property type="project" value="InterPro"/>
</dbReference>
<dbReference type="AlphaFoldDB" id="A0A6N8IST0"/>
<dbReference type="InterPro" id="IPR009061">
    <property type="entry name" value="DNA-bd_dom_put_sf"/>
</dbReference>
<dbReference type="EMBL" id="WSEL01000003">
    <property type="protein sequence ID" value="MVQ29635.1"/>
    <property type="molecule type" value="Genomic_DNA"/>
</dbReference>
<dbReference type="RefSeq" id="WP_157397619.1">
    <property type="nucleotide sequence ID" value="NZ_WSEL01000003.1"/>
</dbReference>
<dbReference type="PROSITE" id="PS50937">
    <property type="entry name" value="HTH_MERR_2"/>
    <property type="match status" value="1"/>
</dbReference>
<dbReference type="GO" id="GO:0003677">
    <property type="term" value="F:DNA binding"/>
    <property type="evidence" value="ECO:0007669"/>
    <property type="project" value="UniProtKB-KW"/>
</dbReference>
<accession>A0A6N8IST0</accession>
<dbReference type="GO" id="GO:0046872">
    <property type="term" value="F:metal ion binding"/>
    <property type="evidence" value="ECO:0007669"/>
    <property type="project" value="InterPro"/>
</dbReference>
<evidence type="ECO:0000256" key="2">
    <source>
        <dbReference type="SAM" id="Coils"/>
    </source>
</evidence>
<dbReference type="SUPFAM" id="SSF46955">
    <property type="entry name" value="Putative DNA-binding domain"/>
    <property type="match status" value="1"/>
</dbReference>
<dbReference type="GO" id="GO:0045893">
    <property type="term" value="P:positive regulation of DNA-templated transcription"/>
    <property type="evidence" value="ECO:0007669"/>
    <property type="project" value="InterPro"/>
</dbReference>
<dbReference type="PANTHER" id="PTHR30204:SF92">
    <property type="entry name" value="HTH-TYPE TRANSCRIPTIONAL REGULATOR ZNTR"/>
    <property type="match status" value="1"/>
</dbReference>
<name>A0A6N8IST0_9BURK</name>
<dbReference type="InterPro" id="IPR000551">
    <property type="entry name" value="MerR-type_HTH_dom"/>
</dbReference>
<sequence length="153" mass="16925">MKIGDLAKATGTQAETIRYYEAQGLLPVPARTESNYRAYGEAHVARLAFIRHCRTLDMTLGEILKLLRFKDAPEQNCEEVNGLLDEHIAHVAARIKELRRLQTELKALREQCGAAREAAACGILVGLDEASRQVRSKLSKGRGHVHGTHTKVG</sequence>
<gene>
    <name evidence="4" type="primary">cadR</name>
    <name evidence="4" type="ORF">GON04_09260</name>
</gene>
<protein>
    <submittedName>
        <fullName evidence="4">Cd(II)/Pb(II)-responsive transcriptional regulator</fullName>
    </submittedName>
</protein>
<dbReference type="InterPro" id="IPR047057">
    <property type="entry name" value="MerR_fam"/>
</dbReference>
<keyword evidence="2" id="KW-0175">Coiled coil</keyword>
<evidence type="ECO:0000313" key="5">
    <source>
        <dbReference type="Proteomes" id="UP000469385"/>
    </source>
</evidence>
<keyword evidence="1" id="KW-0238">DNA-binding</keyword>
<dbReference type="InterPro" id="IPR011791">
    <property type="entry name" value="CadR-PbrR"/>
</dbReference>
<feature type="coiled-coil region" evidence="2">
    <location>
        <begin position="91"/>
        <end position="118"/>
    </location>
</feature>
<dbReference type="Gene3D" id="1.10.1660.10">
    <property type="match status" value="1"/>
</dbReference>
<dbReference type="PRINTS" id="PR00040">
    <property type="entry name" value="HTHMERR"/>
</dbReference>
<evidence type="ECO:0000259" key="3">
    <source>
        <dbReference type="PROSITE" id="PS50937"/>
    </source>
</evidence>
<dbReference type="Proteomes" id="UP000469385">
    <property type="component" value="Unassembled WGS sequence"/>
</dbReference>
<comment type="caution">
    <text evidence="4">The sequence shown here is derived from an EMBL/GenBank/DDBJ whole genome shotgun (WGS) entry which is preliminary data.</text>
</comment>
<feature type="domain" description="HTH merR-type" evidence="3">
    <location>
        <begin position="1"/>
        <end position="69"/>
    </location>
</feature>
<reference evidence="4 5" key="1">
    <citation type="submission" date="2019-12" db="EMBL/GenBank/DDBJ databases">
        <authorList>
            <person name="Huq M.A."/>
        </authorList>
    </citation>
    <scope>NUCLEOTIDE SEQUENCE [LARGE SCALE GENOMIC DNA]</scope>
    <source>
        <strain evidence="4 5">MAH-25</strain>
    </source>
</reference>
<dbReference type="Pfam" id="PF13411">
    <property type="entry name" value="MerR_1"/>
    <property type="match status" value="1"/>
</dbReference>
<dbReference type="CDD" id="cd04784">
    <property type="entry name" value="HTH_CadR-PbrR"/>
    <property type="match status" value="1"/>
</dbReference>
<organism evidence="4 5">
    <name type="scientific">Ramlibacter pinisoli</name>
    <dbReference type="NCBI Taxonomy" id="2682844"/>
    <lineage>
        <taxon>Bacteria</taxon>
        <taxon>Pseudomonadati</taxon>
        <taxon>Pseudomonadota</taxon>
        <taxon>Betaproteobacteria</taxon>
        <taxon>Burkholderiales</taxon>
        <taxon>Comamonadaceae</taxon>
        <taxon>Ramlibacter</taxon>
    </lineage>
</organism>
<evidence type="ECO:0000256" key="1">
    <source>
        <dbReference type="ARBA" id="ARBA00023125"/>
    </source>
</evidence>